<dbReference type="GeneID" id="54585415"/>
<accession>A0A6A6IFP1</accession>
<evidence type="ECO:0000313" key="2">
    <source>
        <dbReference type="Proteomes" id="UP000800094"/>
    </source>
</evidence>
<proteinExistence type="predicted"/>
<evidence type="ECO:0000313" key="1">
    <source>
        <dbReference type="EMBL" id="KAF2249394.1"/>
    </source>
</evidence>
<gene>
    <name evidence="1" type="ORF">BU26DRAFT_551133</name>
</gene>
<dbReference type="AlphaFoldDB" id="A0A6A6IFP1"/>
<dbReference type="RefSeq" id="XP_033684398.1">
    <property type="nucleotide sequence ID" value="XM_033832085.1"/>
</dbReference>
<reference evidence="1" key="1">
    <citation type="journal article" date="2020" name="Stud. Mycol.">
        <title>101 Dothideomycetes genomes: a test case for predicting lifestyles and emergence of pathogens.</title>
        <authorList>
            <person name="Haridas S."/>
            <person name="Albert R."/>
            <person name="Binder M."/>
            <person name="Bloem J."/>
            <person name="Labutti K."/>
            <person name="Salamov A."/>
            <person name="Andreopoulos B."/>
            <person name="Baker S."/>
            <person name="Barry K."/>
            <person name="Bills G."/>
            <person name="Bluhm B."/>
            <person name="Cannon C."/>
            <person name="Castanera R."/>
            <person name="Culley D."/>
            <person name="Daum C."/>
            <person name="Ezra D."/>
            <person name="Gonzalez J."/>
            <person name="Henrissat B."/>
            <person name="Kuo A."/>
            <person name="Liang C."/>
            <person name="Lipzen A."/>
            <person name="Lutzoni F."/>
            <person name="Magnuson J."/>
            <person name="Mondo S."/>
            <person name="Nolan M."/>
            <person name="Ohm R."/>
            <person name="Pangilinan J."/>
            <person name="Park H.-J."/>
            <person name="Ramirez L."/>
            <person name="Alfaro M."/>
            <person name="Sun H."/>
            <person name="Tritt A."/>
            <person name="Yoshinaga Y."/>
            <person name="Zwiers L.-H."/>
            <person name="Turgeon B."/>
            <person name="Goodwin S."/>
            <person name="Spatafora J."/>
            <person name="Crous P."/>
            <person name="Grigoriev I."/>
        </authorList>
    </citation>
    <scope>NUCLEOTIDE SEQUENCE</scope>
    <source>
        <strain evidence="1">CBS 122368</strain>
    </source>
</reference>
<protein>
    <submittedName>
        <fullName evidence="1">Uncharacterized protein</fullName>
    </submittedName>
</protein>
<organism evidence="1 2">
    <name type="scientific">Trematosphaeria pertusa</name>
    <dbReference type="NCBI Taxonomy" id="390896"/>
    <lineage>
        <taxon>Eukaryota</taxon>
        <taxon>Fungi</taxon>
        <taxon>Dikarya</taxon>
        <taxon>Ascomycota</taxon>
        <taxon>Pezizomycotina</taxon>
        <taxon>Dothideomycetes</taxon>
        <taxon>Pleosporomycetidae</taxon>
        <taxon>Pleosporales</taxon>
        <taxon>Massarineae</taxon>
        <taxon>Trematosphaeriaceae</taxon>
        <taxon>Trematosphaeria</taxon>
    </lineage>
</organism>
<dbReference type="OrthoDB" id="3801236at2759"/>
<name>A0A6A6IFP1_9PLEO</name>
<dbReference type="Proteomes" id="UP000800094">
    <property type="component" value="Unassembled WGS sequence"/>
</dbReference>
<sequence length="255" mass="28996">MSLLTTTFHAWSRLPTELKLEIISYLFLRLDHISYIARPVDEHRANGQGAYWWGPTLGRLVGTRNTELANLALETFYNANKFSVVLGGRGPGIARPKAFCAPWIRRLKVYVLWNGVGESLEEMLLDPVQGWRWLLRPKRALDAEVLGDKFSASEKSSIPDPVRNTQWQCDFTGLKYLELVLLGSLSNRSCLERAGEIGGLKQQLEQTEILLQANVVKVLFSLHIECEPWSPICACKQEIAVLEEMMVRSGERRQR</sequence>
<keyword evidence="2" id="KW-1185">Reference proteome</keyword>
<dbReference type="EMBL" id="ML987195">
    <property type="protein sequence ID" value="KAF2249394.1"/>
    <property type="molecule type" value="Genomic_DNA"/>
</dbReference>